<dbReference type="InterPro" id="IPR050313">
    <property type="entry name" value="Carb_Metab_HTH_regulators"/>
</dbReference>
<dbReference type="AlphaFoldDB" id="A0A6J6G543"/>
<dbReference type="PANTHER" id="PTHR30363">
    <property type="entry name" value="HTH-TYPE TRANSCRIPTIONAL REGULATOR SRLR-RELATED"/>
    <property type="match status" value="1"/>
</dbReference>
<dbReference type="InterPro" id="IPR036388">
    <property type="entry name" value="WH-like_DNA-bd_sf"/>
</dbReference>
<reference evidence="1" key="1">
    <citation type="submission" date="2020-05" db="EMBL/GenBank/DDBJ databases">
        <authorList>
            <person name="Chiriac C."/>
            <person name="Salcher M."/>
            <person name="Ghai R."/>
            <person name="Kavagutti S V."/>
        </authorList>
    </citation>
    <scope>NUCLEOTIDE SEQUENCE</scope>
</reference>
<protein>
    <submittedName>
        <fullName evidence="1">Unannotated protein</fullName>
    </submittedName>
</protein>
<dbReference type="InterPro" id="IPR036390">
    <property type="entry name" value="WH_DNA-bd_sf"/>
</dbReference>
<proteinExistence type="predicted"/>
<evidence type="ECO:0000313" key="1">
    <source>
        <dbReference type="EMBL" id="CAB4594135.1"/>
    </source>
</evidence>
<accession>A0A6J6G543</accession>
<dbReference type="Pfam" id="PF13412">
    <property type="entry name" value="HTH_24"/>
    <property type="match status" value="1"/>
</dbReference>
<dbReference type="Gene3D" id="1.10.10.10">
    <property type="entry name" value="Winged helix-like DNA-binding domain superfamily/Winged helix DNA-binding domain"/>
    <property type="match status" value="1"/>
</dbReference>
<name>A0A6J6G543_9ZZZZ</name>
<dbReference type="EMBL" id="CAEZUI010000036">
    <property type="protein sequence ID" value="CAB4594135.1"/>
    <property type="molecule type" value="Genomic_DNA"/>
</dbReference>
<organism evidence="1">
    <name type="scientific">freshwater metagenome</name>
    <dbReference type="NCBI Taxonomy" id="449393"/>
    <lineage>
        <taxon>unclassified sequences</taxon>
        <taxon>metagenomes</taxon>
        <taxon>ecological metagenomes</taxon>
    </lineage>
</organism>
<dbReference type="PANTHER" id="PTHR30363:SF28">
    <property type="entry name" value="TRANSCRIPTIONAL REGULATORY PROTEIN-RELATED"/>
    <property type="match status" value="1"/>
</dbReference>
<gene>
    <name evidence="1" type="ORF">UFOPK1807_00443</name>
</gene>
<dbReference type="SUPFAM" id="SSF46785">
    <property type="entry name" value="Winged helix' DNA-binding domain"/>
    <property type="match status" value="1"/>
</dbReference>
<sequence length="225" mass="24314">MKLDELSTRNAVARSVLENGPSTAVVIGQRLGLTPAGVRRHLDLLIEDGVLEAKEPHIALSRGRGRPSKVFVMTDQGREKFEHSYDDLAVAALKFISARSGAHLVGEFAQSRADEIGRKAMVALKNSKKKNETLASFLTEQGYAATIHDRGAGVELCQHHCPIAHVAAEFPQLCEAETELFSQLLGTHVQRLATIAHGDGVCTTFIPKTSIAKKSHTLTSGKARS</sequence>